<dbReference type="GO" id="GO:0009298">
    <property type="term" value="P:GDP-mannose biosynthetic process"/>
    <property type="evidence" value="ECO:0007669"/>
    <property type="project" value="UniProtKB-UniPathway"/>
</dbReference>
<dbReference type="PANTHER" id="PTHR10466">
    <property type="entry name" value="PHOSPHOMANNOMUTASE"/>
    <property type="match status" value="1"/>
</dbReference>
<comment type="similarity">
    <text evidence="2">Belongs to the eukaryotic PMM family.</text>
</comment>
<accession>A0A834B5E9</accession>
<comment type="pathway">
    <text evidence="2">Nucleotide-sugar biosynthesis; GDP-alpha-D-mannose biosynthesis; alpha-D-mannose 1-phosphate from D-fructose 6-phosphate: step 2/2.</text>
</comment>
<organism evidence="3 4">
    <name type="scientific">Phyllostomus discolor</name>
    <name type="common">pale spear-nosed bat</name>
    <dbReference type="NCBI Taxonomy" id="89673"/>
    <lineage>
        <taxon>Eukaryota</taxon>
        <taxon>Metazoa</taxon>
        <taxon>Chordata</taxon>
        <taxon>Craniata</taxon>
        <taxon>Vertebrata</taxon>
        <taxon>Euteleostomi</taxon>
        <taxon>Mammalia</taxon>
        <taxon>Eutheria</taxon>
        <taxon>Laurasiatheria</taxon>
        <taxon>Chiroptera</taxon>
        <taxon>Yangochiroptera</taxon>
        <taxon>Phyllostomidae</taxon>
        <taxon>Phyllostominae</taxon>
        <taxon>Phyllostomus</taxon>
    </lineage>
</organism>
<gene>
    <name evidence="3" type="ORF">HJG60_015206</name>
</gene>
<evidence type="ECO:0000256" key="1">
    <source>
        <dbReference type="PIRSR" id="PIRSR605002-2"/>
    </source>
</evidence>
<feature type="binding site" evidence="1">
    <location>
        <position position="107"/>
    </location>
    <ligand>
        <name>alpha-D-mannose 1-phosphate</name>
        <dbReference type="ChEBI" id="CHEBI:58409"/>
    </ligand>
</feature>
<dbReference type="EMBL" id="JABVXQ010000002">
    <property type="protein sequence ID" value="KAF6126468.1"/>
    <property type="molecule type" value="Genomic_DNA"/>
</dbReference>
<dbReference type="GO" id="GO:0004615">
    <property type="term" value="F:phosphomannomutase activity"/>
    <property type="evidence" value="ECO:0007669"/>
    <property type="project" value="UniProtKB-EC"/>
</dbReference>
<dbReference type="SUPFAM" id="SSF56784">
    <property type="entry name" value="HAD-like"/>
    <property type="match status" value="1"/>
</dbReference>
<dbReference type="GO" id="GO:0005829">
    <property type="term" value="C:cytosol"/>
    <property type="evidence" value="ECO:0007669"/>
    <property type="project" value="TreeGrafter"/>
</dbReference>
<name>A0A834B5E9_9CHIR</name>
<dbReference type="Pfam" id="PF03332">
    <property type="entry name" value="PMM"/>
    <property type="match status" value="1"/>
</dbReference>
<protein>
    <recommendedName>
        <fullName evidence="2">Phosphomannomutase</fullName>
        <ecNumber evidence="2">5.4.2.8</ecNumber>
    </recommendedName>
</protein>
<comment type="catalytic activity">
    <reaction evidence="2">
        <text>alpha-D-mannose 1-phosphate = D-mannose 6-phosphate</text>
        <dbReference type="Rhea" id="RHEA:11140"/>
        <dbReference type="ChEBI" id="CHEBI:58409"/>
        <dbReference type="ChEBI" id="CHEBI:58735"/>
        <dbReference type="EC" id="5.4.2.8"/>
    </reaction>
</comment>
<comment type="subunit">
    <text evidence="2">Homodimer.</text>
</comment>
<dbReference type="PANTHER" id="PTHR10466:SF2">
    <property type="entry name" value="PHOSPHOMANNOMUTASE 2"/>
    <property type="match status" value="1"/>
</dbReference>
<keyword evidence="2" id="KW-0963">Cytoplasm</keyword>
<dbReference type="AlphaFoldDB" id="A0A834B5E9"/>
<sequence length="139" mass="15888">MDDFLQKLRQKVKIGVVGGSDLEKVQEQLGNDVVEKYDYVFPENGLVAYKDGKLLGKQNTQGHLGEVLLQDLINYCLSYIAKIKLLKKRGTFIEFRNGMLNVSPIGRSCSQEERIEFYELDKGGNDHEIFTTRGQWATR</sequence>
<evidence type="ECO:0000313" key="3">
    <source>
        <dbReference type="EMBL" id="KAF6126468.1"/>
    </source>
</evidence>
<dbReference type="Gene3D" id="3.40.50.1000">
    <property type="entry name" value="HAD superfamily/HAD-like"/>
    <property type="match status" value="1"/>
</dbReference>
<feature type="binding site" evidence="1">
    <location>
        <position position="96"/>
    </location>
    <ligand>
        <name>alpha-D-mannose 1-phosphate</name>
        <dbReference type="ChEBI" id="CHEBI:58409"/>
    </ligand>
</feature>
<comment type="function">
    <text evidence="2">Involved in the synthesis of the GDP-mannose and dolichol-phosphate-mannose required for a number of critical mannosyl transfer reactions.</text>
</comment>
<dbReference type="InterPro" id="IPR023214">
    <property type="entry name" value="HAD_sf"/>
</dbReference>
<dbReference type="InterPro" id="IPR036412">
    <property type="entry name" value="HAD-like_sf"/>
</dbReference>
<comment type="subcellular location">
    <subcellularLocation>
        <location evidence="2">Cytoplasm</location>
    </subcellularLocation>
</comment>
<proteinExistence type="inferred from homology"/>
<dbReference type="Proteomes" id="UP000664940">
    <property type="component" value="Unassembled WGS sequence"/>
</dbReference>
<comment type="caution">
    <text evidence="3">The sequence shown here is derived from an EMBL/GenBank/DDBJ whole genome shotgun (WGS) entry which is preliminary data.</text>
</comment>
<reference evidence="3 4" key="1">
    <citation type="journal article" date="2020" name="Nature">
        <title>Six reference-quality genomes reveal evolution of bat adaptations.</title>
        <authorList>
            <person name="Jebb D."/>
            <person name="Huang Z."/>
            <person name="Pippel M."/>
            <person name="Hughes G.M."/>
            <person name="Lavrichenko K."/>
            <person name="Devanna P."/>
            <person name="Winkler S."/>
            <person name="Jermiin L.S."/>
            <person name="Skirmuntt E.C."/>
            <person name="Katzourakis A."/>
            <person name="Burkitt-Gray L."/>
            <person name="Ray D.A."/>
            <person name="Sullivan K.A.M."/>
            <person name="Roscito J.G."/>
            <person name="Kirilenko B.M."/>
            <person name="Davalos L.M."/>
            <person name="Corthals A.P."/>
            <person name="Power M.L."/>
            <person name="Jones G."/>
            <person name="Ransome R.D."/>
            <person name="Dechmann D.K.N."/>
            <person name="Locatelli A.G."/>
            <person name="Puechmaille S.J."/>
            <person name="Fedrigo O."/>
            <person name="Jarvis E.D."/>
            <person name="Hiller M."/>
            <person name="Vernes S.C."/>
            <person name="Myers E.W."/>
            <person name="Teeling E.C."/>
        </authorList>
    </citation>
    <scope>NUCLEOTIDE SEQUENCE [LARGE SCALE GENOMIC DNA]</scope>
    <source>
        <strain evidence="3">Bat1K_MPI-CBG_1</strain>
    </source>
</reference>
<dbReference type="EC" id="5.4.2.8" evidence="2"/>
<dbReference type="GO" id="GO:0006013">
    <property type="term" value="P:mannose metabolic process"/>
    <property type="evidence" value="ECO:0007669"/>
    <property type="project" value="TreeGrafter"/>
</dbReference>
<keyword evidence="2" id="KW-0413">Isomerase</keyword>
<feature type="binding site" evidence="1">
    <location>
        <position position="114"/>
    </location>
    <ligand>
        <name>alpha-D-mannose 1-phosphate</name>
        <dbReference type="ChEBI" id="CHEBI:58409"/>
    </ligand>
</feature>
<dbReference type="GO" id="GO:0006487">
    <property type="term" value="P:protein N-linked glycosylation"/>
    <property type="evidence" value="ECO:0007669"/>
    <property type="project" value="TreeGrafter"/>
</dbReference>
<dbReference type="InterPro" id="IPR005002">
    <property type="entry name" value="PMM"/>
</dbReference>
<evidence type="ECO:0000313" key="4">
    <source>
        <dbReference type="Proteomes" id="UP000664940"/>
    </source>
</evidence>
<dbReference type="UniPathway" id="UPA00126">
    <property type="reaction ID" value="UER00424"/>
</dbReference>
<evidence type="ECO:0000256" key="2">
    <source>
        <dbReference type="RuleBase" id="RU361118"/>
    </source>
</evidence>